<comment type="caution">
    <text evidence="3">The sequence shown here is derived from an EMBL/GenBank/DDBJ whole genome shotgun (WGS) entry which is preliminary data.</text>
</comment>
<dbReference type="SUPFAM" id="SSF50037">
    <property type="entry name" value="C-terminal domain of transcriptional repressors"/>
    <property type="match status" value="1"/>
</dbReference>
<dbReference type="Proteomes" id="UP000823904">
    <property type="component" value="Unassembled WGS sequence"/>
</dbReference>
<reference evidence="3" key="2">
    <citation type="submission" date="2021-04" db="EMBL/GenBank/DDBJ databases">
        <authorList>
            <person name="Gilroy R."/>
        </authorList>
    </citation>
    <scope>NUCLEOTIDE SEQUENCE</scope>
    <source>
        <strain evidence="3">ChiSjej3B21-8574</strain>
    </source>
</reference>
<dbReference type="SMART" id="SM00899">
    <property type="entry name" value="FeoA"/>
    <property type="match status" value="1"/>
</dbReference>
<dbReference type="Pfam" id="PF04023">
    <property type="entry name" value="FeoA"/>
    <property type="match status" value="1"/>
</dbReference>
<reference evidence="3" key="1">
    <citation type="journal article" date="2021" name="PeerJ">
        <title>Extensive microbial diversity within the chicken gut microbiome revealed by metagenomics and culture.</title>
        <authorList>
            <person name="Gilroy R."/>
            <person name="Ravi A."/>
            <person name="Getino M."/>
            <person name="Pursley I."/>
            <person name="Horton D.L."/>
            <person name="Alikhan N.F."/>
            <person name="Baker D."/>
            <person name="Gharbi K."/>
            <person name="Hall N."/>
            <person name="Watson M."/>
            <person name="Adriaenssens E.M."/>
            <person name="Foster-Nyarko E."/>
            <person name="Jarju S."/>
            <person name="Secka A."/>
            <person name="Antonio M."/>
            <person name="Oren A."/>
            <person name="Chaudhuri R.R."/>
            <person name="La Ragione R."/>
            <person name="Hildebrand F."/>
            <person name="Pallen M.J."/>
        </authorList>
    </citation>
    <scope>NUCLEOTIDE SEQUENCE</scope>
    <source>
        <strain evidence="3">ChiSjej3B21-8574</strain>
    </source>
</reference>
<dbReference type="AlphaFoldDB" id="A0A9D2PJ69"/>
<dbReference type="InterPro" id="IPR038157">
    <property type="entry name" value="FeoA_core_dom"/>
</dbReference>
<evidence type="ECO:0000313" key="3">
    <source>
        <dbReference type="EMBL" id="HJC50244.1"/>
    </source>
</evidence>
<gene>
    <name evidence="3" type="ORF">H9754_06665</name>
</gene>
<dbReference type="InterPro" id="IPR008988">
    <property type="entry name" value="Transcriptional_repressor_C"/>
</dbReference>
<feature type="domain" description="Ferrous iron transporter FeoA-like" evidence="2">
    <location>
        <begin position="5"/>
        <end position="77"/>
    </location>
</feature>
<evidence type="ECO:0000256" key="1">
    <source>
        <dbReference type="ARBA" id="ARBA00023004"/>
    </source>
</evidence>
<evidence type="ECO:0000313" key="4">
    <source>
        <dbReference type="Proteomes" id="UP000823904"/>
    </source>
</evidence>
<dbReference type="PANTHER" id="PTHR42954:SF2">
    <property type="entry name" value="FE(2+) TRANSPORT PROTEIN A"/>
    <property type="match status" value="1"/>
</dbReference>
<dbReference type="EMBL" id="DWWD01000026">
    <property type="protein sequence ID" value="HJC50244.1"/>
    <property type="molecule type" value="Genomic_DNA"/>
</dbReference>
<name>A0A9D2PJ69_9FIRM</name>
<sequence length="81" mass="8880">MGEQIRLSELKPGHTGEISQIAMEGSKKRRLLDLGFTEGTKIKCIGESIFKSPRAYALRGTVIALRTADAGDIYVKVEETV</sequence>
<dbReference type="InterPro" id="IPR007167">
    <property type="entry name" value="Fe-transptr_FeoA-like"/>
</dbReference>
<organism evidence="3 4">
    <name type="scientific">Candidatus Anaerostipes avistercoris</name>
    <dbReference type="NCBI Taxonomy" id="2838462"/>
    <lineage>
        <taxon>Bacteria</taxon>
        <taxon>Bacillati</taxon>
        <taxon>Bacillota</taxon>
        <taxon>Clostridia</taxon>
        <taxon>Lachnospirales</taxon>
        <taxon>Lachnospiraceae</taxon>
        <taxon>Anaerostipes</taxon>
    </lineage>
</organism>
<dbReference type="PANTHER" id="PTHR42954">
    <property type="entry name" value="FE(2+) TRANSPORT PROTEIN A"/>
    <property type="match status" value="1"/>
</dbReference>
<dbReference type="Gene3D" id="2.30.30.90">
    <property type="match status" value="1"/>
</dbReference>
<dbReference type="InterPro" id="IPR052713">
    <property type="entry name" value="FeoA"/>
</dbReference>
<accession>A0A9D2PJ69</accession>
<dbReference type="GO" id="GO:0046914">
    <property type="term" value="F:transition metal ion binding"/>
    <property type="evidence" value="ECO:0007669"/>
    <property type="project" value="InterPro"/>
</dbReference>
<keyword evidence="1" id="KW-0408">Iron</keyword>
<proteinExistence type="predicted"/>
<protein>
    <submittedName>
        <fullName evidence="3">Ferrous iron transport protein A</fullName>
    </submittedName>
</protein>
<evidence type="ECO:0000259" key="2">
    <source>
        <dbReference type="SMART" id="SM00899"/>
    </source>
</evidence>